<dbReference type="GO" id="GO:0046656">
    <property type="term" value="P:folic acid biosynthetic process"/>
    <property type="evidence" value="ECO:0007669"/>
    <property type="project" value="UniProtKB-KW"/>
</dbReference>
<dbReference type="InterPro" id="IPR001544">
    <property type="entry name" value="Aminotrans_IV"/>
</dbReference>
<dbReference type="GO" id="GO:0005829">
    <property type="term" value="C:cytosol"/>
    <property type="evidence" value="ECO:0007669"/>
    <property type="project" value="TreeGrafter"/>
</dbReference>
<proteinExistence type="inferred from homology"/>
<evidence type="ECO:0000256" key="2">
    <source>
        <dbReference type="ARBA" id="ARBA00009320"/>
    </source>
</evidence>
<dbReference type="EC" id="4.1.3.38" evidence="8 10"/>
<dbReference type="Proteomes" id="UP000006242">
    <property type="component" value="Unassembled WGS sequence"/>
</dbReference>
<evidence type="ECO:0000313" key="11">
    <source>
        <dbReference type="EMBL" id="ERJ18131.1"/>
    </source>
</evidence>
<comment type="caution">
    <text evidence="11">The sequence shown here is derived from an EMBL/GenBank/DDBJ whole genome shotgun (WGS) entry which is preliminary data.</text>
</comment>
<name>U2E2L9_9GAMM</name>
<dbReference type="PANTHER" id="PTHR42743">
    <property type="entry name" value="AMINO-ACID AMINOTRANSFERASE"/>
    <property type="match status" value="1"/>
</dbReference>
<evidence type="ECO:0000313" key="12">
    <source>
        <dbReference type="Proteomes" id="UP000006242"/>
    </source>
</evidence>
<keyword evidence="4" id="KW-0663">Pyridoxal phosphate</keyword>
<dbReference type="GO" id="GO:0030170">
    <property type="term" value="F:pyridoxal phosphate binding"/>
    <property type="evidence" value="ECO:0007669"/>
    <property type="project" value="InterPro"/>
</dbReference>
<dbReference type="Pfam" id="PF01063">
    <property type="entry name" value="Aminotran_4"/>
    <property type="match status" value="1"/>
</dbReference>
<evidence type="ECO:0000256" key="6">
    <source>
        <dbReference type="ARBA" id="ARBA00023239"/>
    </source>
</evidence>
<dbReference type="RefSeq" id="WP_021031825.1">
    <property type="nucleotide sequence ID" value="NZ_AFNV02000023.1"/>
</dbReference>
<evidence type="ECO:0000256" key="10">
    <source>
        <dbReference type="NCBIfam" id="TIGR03461"/>
    </source>
</evidence>
<dbReference type="Gene3D" id="3.30.470.10">
    <property type="match status" value="1"/>
</dbReference>
<evidence type="ECO:0000256" key="9">
    <source>
        <dbReference type="ARBA" id="ARBA00049529"/>
    </source>
</evidence>
<evidence type="ECO:0000256" key="3">
    <source>
        <dbReference type="ARBA" id="ARBA00011738"/>
    </source>
</evidence>
<evidence type="ECO:0000256" key="5">
    <source>
        <dbReference type="ARBA" id="ARBA00022909"/>
    </source>
</evidence>
<dbReference type="InterPro" id="IPR036038">
    <property type="entry name" value="Aminotransferase-like"/>
</dbReference>
<dbReference type="InterPro" id="IPR017824">
    <property type="entry name" value="Aminodeoxychorismate_lyase_IV"/>
</dbReference>
<protein>
    <recommendedName>
        <fullName evidence="8 10">Aminodeoxychorismate lyase</fullName>
        <ecNumber evidence="8 10">4.1.3.38</ecNumber>
    </recommendedName>
</protein>
<dbReference type="InterPro" id="IPR043131">
    <property type="entry name" value="BCAT-like_N"/>
</dbReference>
<comment type="subunit">
    <text evidence="3">Homodimer.</text>
</comment>
<dbReference type="Gene3D" id="3.20.10.10">
    <property type="entry name" value="D-amino Acid Aminotransferase, subunit A, domain 2"/>
    <property type="match status" value="1"/>
</dbReference>
<reference evidence="11 12" key="2">
    <citation type="journal article" date="2013" name="PLoS ONE">
        <title>INDIGO - INtegrated Data Warehouse of MIcrobial GenOmes with Examples from the Red Sea Extremophiles.</title>
        <authorList>
            <person name="Alam I."/>
            <person name="Antunes A."/>
            <person name="Kamau A.A."/>
            <person name="Ba Alawi W."/>
            <person name="Kalkatawi M."/>
            <person name="Stingl U."/>
            <person name="Bajic V.B."/>
        </authorList>
    </citation>
    <scope>NUCLEOTIDE SEQUENCE [LARGE SCALE GENOMIC DNA]</scope>
    <source>
        <strain evidence="11 12">E1L3A</strain>
    </source>
</reference>
<evidence type="ECO:0000256" key="1">
    <source>
        <dbReference type="ARBA" id="ARBA00001933"/>
    </source>
</evidence>
<keyword evidence="5" id="KW-0289">Folate biosynthesis</keyword>
<dbReference type="InterPro" id="IPR050571">
    <property type="entry name" value="Class-IV_PLP-Dep_Aminotrnsfr"/>
</dbReference>
<keyword evidence="6 11" id="KW-0456">Lyase</keyword>
<keyword evidence="12" id="KW-1185">Reference proteome</keyword>
<comment type="catalytic activity">
    <reaction evidence="9">
        <text>4-amino-4-deoxychorismate = 4-aminobenzoate + pyruvate + H(+)</text>
        <dbReference type="Rhea" id="RHEA:16201"/>
        <dbReference type="ChEBI" id="CHEBI:15361"/>
        <dbReference type="ChEBI" id="CHEBI:15378"/>
        <dbReference type="ChEBI" id="CHEBI:17836"/>
        <dbReference type="ChEBI" id="CHEBI:58406"/>
        <dbReference type="EC" id="4.1.3.38"/>
    </reaction>
</comment>
<reference evidence="11 12" key="1">
    <citation type="journal article" date="2011" name="J. Bacteriol.">
        <title>Genome sequence of Salinisphaera shabanensis, a gammaproteobacterium from the harsh, variable environment of the brine-seawater interface of the Shaban Deep in the Red Sea.</title>
        <authorList>
            <person name="Antunes A."/>
            <person name="Alam I."/>
            <person name="Bajic V.B."/>
            <person name="Stingl U."/>
        </authorList>
    </citation>
    <scope>NUCLEOTIDE SEQUENCE [LARGE SCALE GENOMIC DNA]</scope>
    <source>
        <strain evidence="11 12">E1L3A</strain>
    </source>
</reference>
<comment type="pathway">
    <text evidence="7">Cofactor biosynthesis; tetrahydrofolate biosynthesis; 4-aminobenzoate from chorismate: step 2/2.</text>
</comment>
<dbReference type="PANTHER" id="PTHR42743:SF2">
    <property type="entry name" value="AMINODEOXYCHORISMATE LYASE"/>
    <property type="match status" value="1"/>
</dbReference>
<dbReference type="eggNOG" id="COG0115">
    <property type="taxonomic scope" value="Bacteria"/>
</dbReference>
<comment type="cofactor">
    <cofactor evidence="1">
        <name>pyridoxal 5'-phosphate</name>
        <dbReference type="ChEBI" id="CHEBI:597326"/>
    </cofactor>
</comment>
<dbReference type="GO" id="GO:0008696">
    <property type="term" value="F:4-amino-4-deoxychorismate lyase activity"/>
    <property type="evidence" value="ECO:0007669"/>
    <property type="project" value="UniProtKB-UniRule"/>
</dbReference>
<comment type="similarity">
    <text evidence="2">Belongs to the class-IV pyridoxal-phosphate-dependent aminotransferase family.</text>
</comment>
<dbReference type="EMBL" id="AFNV02000023">
    <property type="protein sequence ID" value="ERJ18131.1"/>
    <property type="molecule type" value="Genomic_DNA"/>
</dbReference>
<dbReference type="GO" id="GO:0008153">
    <property type="term" value="P:4-aminobenzoate biosynthetic process"/>
    <property type="evidence" value="ECO:0007669"/>
    <property type="project" value="UniProtKB-UniRule"/>
</dbReference>
<dbReference type="AlphaFoldDB" id="U2E2L9"/>
<dbReference type="NCBIfam" id="TIGR03461">
    <property type="entry name" value="pabC_Proteo"/>
    <property type="match status" value="1"/>
</dbReference>
<dbReference type="InterPro" id="IPR043132">
    <property type="entry name" value="BCAT-like_C"/>
</dbReference>
<accession>U2E2L9</accession>
<gene>
    <name evidence="11" type="primary">pabC</name>
    <name evidence="11" type="ORF">SSPSH_003046</name>
</gene>
<evidence type="ECO:0000256" key="7">
    <source>
        <dbReference type="ARBA" id="ARBA00035633"/>
    </source>
</evidence>
<evidence type="ECO:0000256" key="4">
    <source>
        <dbReference type="ARBA" id="ARBA00022898"/>
    </source>
</evidence>
<dbReference type="STRING" id="1033802.SSPSH_003046"/>
<sequence length="286" mass="31250">MDECVRVDGRPVAEIPVGDRGLAYGDGIFRTIRIESGRPLAWSEQWRRLVHDCTALGLGTPLEAEIRADIEALFDNATHGVCKIMITRGSGGRGYMPPRTPTPRRIVSAHELPVHAYGTPEPIALARSSVALAIQPRLAGIKHLNRLEQVLARTECDNRGLADAWMADSHGFVIATTMRNLFFVDSRGRWLTPSLTRAGIIGATRQCLWRALDGAGEAVAESDIRPHALTDCRGAIACNSVGGVVAVSHFDGVALADSETLARYACKLLMDMESREPTQRYQRQGR</sequence>
<dbReference type="SUPFAM" id="SSF56752">
    <property type="entry name" value="D-aminoacid aminotransferase-like PLP-dependent enzymes"/>
    <property type="match status" value="1"/>
</dbReference>
<evidence type="ECO:0000256" key="8">
    <source>
        <dbReference type="ARBA" id="ARBA00035676"/>
    </source>
</evidence>
<organism evidence="11 12">
    <name type="scientific">Salinisphaera shabanensis E1L3A</name>
    <dbReference type="NCBI Taxonomy" id="1033802"/>
    <lineage>
        <taxon>Bacteria</taxon>
        <taxon>Pseudomonadati</taxon>
        <taxon>Pseudomonadota</taxon>
        <taxon>Gammaproteobacteria</taxon>
        <taxon>Salinisphaerales</taxon>
        <taxon>Salinisphaeraceae</taxon>
        <taxon>Salinisphaera</taxon>
    </lineage>
</organism>